<dbReference type="RefSeq" id="WP_157090447.1">
    <property type="nucleotide sequence ID" value="NZ_JBHSMX010000004.1"/>
</dbReference>
<sequence>MIKSYFLSFISAVTLVIISVPLHATEGCERYCGSRATPSRSTQSSNATGNAGGSQAIGQALDNLNQSMMESQRQRDLQQQQQEQSAYQKKMMQDRQKLEEENRRLQQQVQTWQKQQGQRNGANDGDGATQDKPPKVADSTRGCPYLIQTQYGLTHEPGATFCTQGKTVRCDMSGKDAQGRFTYAWRTVSEKSCVPGFSDPSVKELNSANLRKINENSFEEF</sequence>
<feature type="compositionally biased region" description="Polar residues" evidence="1">
    <location>
        <begin position="36"/>
        <end position="49"/>
    </location>
</feature>
<protein>
    <recommendedName>
        <fullName evidence="4">DUF4124 domain-containing protein</fullName>
    </recommendedName>
</protein>
<name>A0ABW0Q590_9BURK</name>
<reference evidence="3" key="1">
    <citation type="journal article" date="2019" name="Int. J. Syst. Evol. Microbiol.">
        <title>The Global Catalogue of Microorganisms (GCM) 10K type strain sequencing project: providing services to taxonomists for standard genome sequencing and annotation.</title>
        <authorList>
            <consortium name="The Broad Institute Genomics Platform"/>
            <consortium name="The Broad Institute Genome Sequencing Center for Infectious Disease"/>
            <person name="Wu L."/>
            <person name="Ma J."/>
        </authorList>
    </citation>
    <scope>NUCLEOTIDE SEQUENCE [LARGE SCALE GENOMIC DNA]</scope>
    <source>
        <strain evidence="3">CGMCC 4.7277</strain>
    </source>
</reference>
<dbReference type="Proteomes" id="UP001596084">
    <property type="component" value="Unassembled WGS sequence"/>
</dbReference>
<dbReference type="EMBL" id="JBHSMX010000004">
    <property type="protein sequence ID" value="MFC5519843.1"/>
    <property type="molecule type" value="Genomic_DNA"/>
</dbReference>
<evidence type="ECO:0000313" key="3">
    <source>
        <dbReference type="Proteomes" id="UP001596084"/>
    </source>
</evidence>
<feature type="region of interest" description="Disordered" evidence="1">
    <location>
        <begin position="33"/>
        <end position="56"/>
    </location>
</feature>
<keyword evidence="3" id="KW-1185">Reference proteome</keyword>
<evidence type="ECO:0000313" key="2">
    <source>
        <dbReference type="EMBL" id="MFC5519843.1"/>
    </source>
</evidence>
<feature type="region of interest" description="Disordered" evidence="1">
    <location>
        <begin position="69"/>
        <end position="141"/>
    </location>
</feature>
<evidence type="ECO:0000256" key="1">
    <source>
        <dbReference type="SAM" id="MobiDB-lite"/>
    </source>
</evidence>
<evidence type="ECO:0008006" key="4">
    <source>
        <dbReference type="Google" id="ProtNLM"/>
    </source>
</evidence>
<gene>
    <name evidence="2" type="ORF">ACFPP7_02765</name>
</gene>
<proteinExistence type="predicted"/>
<feature type="compositionally biased region" description="Low complexity" evidence="1">
    <location>
        <begin position="106"/>
        <end position="118"/>
    </location>
</feature>
<accession>A0ABW0Q590</accession>
<organism evidence="2 3">
    <name type="scientific">Polaromonas jejuensis</name>
    <dbReference type="NCBI Taxonomy" id="457502"/>
    <lineage>
        <taxon>Bacteria</taxon>
        <taxon>Pseudomonadati</taxon>
        <taxon>Pseudomonadota</taxon>
        <taxon>Betaproteobacteria</taxon>
        <taxon>Burkholderiales</taxon>
        <taxon>Comamonadaceae</taxon>
        <taxon>Polaromonas</taxon>
    </lineage>
</organism>
<comment type="caution">
    <text evidence="2">The sequence shown here is derived from an EMBL/GenBank/DDBJ whole genome shotgun (WGS) entry which is preliminary data.</text>
</comment>
<feature type="compositionally biased region" description="Basic and acidic residues" evidence="1">
    <location>
        <begin position="91"/>
        <end position="104"/>
    </location>
</feature>